<dbReference type="GO" id="GO:0071944">
    <property type="term" value="C:cell periphery"/>
    <property type="evidence" value="ECO:0007669"/>
    <property type="project" value="UniProtKB-ARBA"/>
</dbReference>
<feature type="compositionally biased region" description="Polar residues" evidence="5">
    <location>
        <begin position="276"/>
        <end position="297"/>
    </location>
</feature>
<evidence type="ECO:0000256" key="6">
    <source>
        <dbReference type="SAM" id="Phobius"/>
    </source>
</evidence>
<accession>A0AA38P125</accession>
<comment type="subcellular location">
    <subcellularLocation>
        <location evidence="1">Membrane</location>
        <topology evidence="1">Single-pass membrane protein</topology>
    </subcellularLocation>
</comment>
<feature type="signal peptide" evidence="7">
    <location>
        <begin position="1"/>
        <end position="23"/>
    </location>
</feature>
<organism evidence="8 9">
    <name type="scientific">Lentinula raphanica</name>
    <dbReference type="NCBI Taxonomy" id="153919"/>
    <lineage>
        <taxon>Eukaryota</taxon>
        <taxon>Fungi</taxon>
        <taxon>Dikarya</taxon>
        <taxon>Basidiomycota</taxon>
        <taxon>Agaricomycotina</taxon>
        <taxon>Agaricomycetes</taxon>
        <taxon>Agaricomycetidae</taxon>
        <taxon>Agaricales</taxon>
        <taxon>Marasmiineae</taxon>
        <taxon>Omphalotaceae</taxon>
        <taxon>Lentinula</taxon>
    </lineage>
</organism>
<feature type="region of interest" description="Disordered" evidence="5">
    <location>
        <begin position="148"/>
        <end position="195"/>
    </location>
</feature>
<keyword evidence="7" id="KW-0732">Signal</keyword>
<dbReference type="PANTHER" id="PTHR15549:SF26">
    <property type="entry name" value="AXIAL BUDDING PATTERN PROTEIN 2-RELATED"/>
    <property type="match status" value="1"/>
</dbReference>
<evidence type="ECO:0000256" key="1">
    <source>
        <dbReference type="ARBA" id="ARBA00004167"/>
    </source>
</evidence>
<evidence type="ECO:0000313" key="9">
    <source>
        <dbReference type="Proteomes" id="UP001163846"/>
    </source>
</evidence>
<feature type="region of interest" description="Disordered" evidence="5">
    <location>
        <begin position="276"/>
        <end position="322"/>
    </location>
</feature>
<keyword evidence="4 6" id="KW-0472">Membrane</keyword>
<reference evidence="8" key="1">
    <citation type="submission" date="2022-08" db="EMBL/GenBank/DDBJ databases">
        <authorList>
            <consortium name="DOE Joint Genome Institute"/>
            <person name="Min B."/>
            <person name="Riley R."/>
            <person name="Sierra-Patev S."/>
            <person name="Naranjo-Ortiz M."/>
            <person name="Looney B."/>
            <person name="Konkel Z."/>
            <person name="Slot J.C."/>
            <person name="Sakamoto Y."/>
            <person name="Steenwyk J.L."/>
            <person name="Rokas A."/>
            <person name="Carro J."/>
            <person name="Camarero S."/>
            <person name="Ferreira P."/>
            <person name="Molpeceres G."/>
            <person name="Ruiz-Duenas F.J."/>
            <person name="Serrano A."/>
            <person name="Henrissat B."/>
            <person name="Drula E."/>
            <person name="Hughes K.W."/>
            <person name="Mata J.L."/>
            <person name="Ishikawa N.K."/>
            <person name="Vargas-Isla R."/>
            <person name="Ushijima S."/>
            <person name="Smith C.A."/>
            <person name="Ahrendt S."/>
            <person name="Andreopoulos W."/>
            <person name="He G."/>
            <person name="Labutti K."/>
            <person name="Lipzen A."/>
            <person name="Ng V."/>
            <person name="Sandor L."/>
            <person name="Barry K."/>
            <person name="Martinez A.T."/>
            <person name="Xiao Y."/>
            <person name="Gibbons J.G."/>
            <person name="Terashima K."/>
            <person name="Hibbett D.S."/>
            <person name="Grigoriev I.V."/>
        </authorList>
    </citation>
    <scope>NUCLEOTIDE SEQUENCE</scope>
    <source>
        <strain evidence="8">TFB9207</strain>
    </source>
</reference>
<comment type="caution">
    <text evidence="8">The sequence shown here is derived from an EMBL/GenBank/DDBJ whole genome shotgun (WGS) entry which is preliminary data.</text>
</comment>
<dbReference type="EMBL" id="MU806549">
    <property type="protein sequence ID" value="KAJ3834320.1"/>
    <property type="molecule type" value="Genomic_DNA"/>
</dbReference>
<feature type="chain" id="PRO_5041400052" description="Mid2 domain-containing protein" evidence="7">
    <location>
        <begin position="24"/>
        <end position="322"/>
    </location>
</feature>
<protein>
    <recommendedName>
        <fullName evidence="10">Mid2 domain-containing protein</fullName>
    </recommendedName>
</protein>
<evidence type="ECO:0000256" key="5">
    <source>
        <dbReference type="SAM" id="MobiDB-lite"/>
    </source>
</evidence>
<name>A0AA38P125_9AGAR</name>
<feature type="transmembrane region" description="Helical" evidence="6">
    <location>
        <begin position="199"/>
        <end position="221"/>
    </location>
</feature>
<sequence>MTSTLKAATLLILYLYHVVRVHALDIASCNASSSFDWSYNSLNQDPCTVATDLGAVCNNGQYTIPAINSTEFYSGPTSATQNECRCSSVFYSLLMACAQCQDASIISWSSYAQNCSTVYVGVFPDTIPSGTAVPHWATLTSAEFNATAAEEAGDSPELTGATQTTSSSTPSSAATSTSSSSTSSAAAGSSSSKSNAGAIAGGVVGGVVGLALIAAILFWYLRKRSRARSTAVPPTSENVGRDFSLSPDMTGTTRAPTIIPFQQKLYDPSDPSTFPTNITSPTPPNGQHYTHGSSDVGSSIFHHSPNNSLNPTRQTYPGFAEI</sequence>
<gene>
    <name evidence="8" type="ORF">F5878DRAFT_630834</name>
</gene>
<evidence type="ECO:0000313" key="8">
    <source>
        <dbReference type="EMBL" id="KAJ3834320.1"/>
    </source>
</evidence>
<evidence type="ECO:0000256" key="2">
    <source>
        <dbReference type="ARBA" id="ARBA00022692"/>
    </source>
</evidence>
<keyword evidence="2 6" id="KW-0812">Transmembrane</keyword>
<evidence type="ECO:0008006" key="10">
    <source>
        <dbReference type="Google" id="ProtNLM"/>
    </source>
</evidence>
<dbReference type="Proteomes" id="UP001163846">
    <property type="component" value="Unassembled WGS sequence"/>
</dbReference>
<evidence type="ECO:0000256" key="7">
    <source>
        <dbReference type="SAM" id="SignalP"/>
    </source>
</evidence>
<dbReference type="GO" id="GO:0016020">
    <property type="term" value="C:membrane"/>
    <property type="evidence" value="ECO:0007669"/>
    <property type="project" value="UniProtKB-SubCell"/>
</dbReference>
<dbReference type="AlphaFoldDB" id="A0AA38P125"/>
<dbReference type="Gene3D" id="1.20.5.510">
    <property type="entry name" value="Single helix bin"/>
    <property type="match status" value="1"/>
</dbReference>
<dbReference type="PANTHER" id="PTHR15549">
    <property type="entry name" value="PAIRED IMMUNOGLOBULIN-LIKE TYPE 2 RECEPTOR"/>
    <property type="match status" value="1"/>
</dbReference>
<proteinExistence type="predicted"/>
<evidence type="ECO:0000256" key="4">
    <source>
        <dbReference type="ARBA" id="ARBA00023136"/>
    </source>
</evidence>
<feature type="region of interest" description="Disordered" evidence="5">
    <location>
        <begin position="229"/>
        <end position="250"/>
    </location>
</feature>
<keyword evidence="3 6" id="KW-1133">Transmembrane helix</keyword>
<evidence type="ECO:0000256" key="3">
    <source>
        <dbReference type="ARBA" id="ARBA00022989"/>
    </source>
</evidence>
<feature type="compositionally biased region" description="Polar residues" evidence="5">
    <location>
        <begin position="304"/>
        <end position="315"/>
    </location>
</feature>
<feature type="compositionally biased region" description="Low complexity" evidence="5">
    <location>
        <begin position="159"/>
        <end position="195"/>
    </location>
</feature>
<keyword evidence="9" id="KW-1185">Reference proteome</keyword>
<dbReference type="InterPro" id="IPR051694">
    <property type="entry name" value="Immunoregulatory_rcpt-like"/>
</dbReference>